<sequence>YINTTVAQLFYTSNLGHDLASYIYSLNKYSLSDNFQQHNFGHGGADNGGTIANAQDGSGFNNVNFMTPPDRLNGRTRMYLWNIAIPCRDGALEVGIVIDKLSCSLRTRLTGGPANSGRLGWGESGGMGDGWGDLLATTMAANRPNGIRNFPYFLDEDVNPSTYKTLGKPGYWGVDAIGKVWAEILWVVSQGVIEKHGFSNTLFHPKPLADGMATSTARTRRVRWCPSMGTPLWCRPSFFDARDAIIQVDQALTGGENFYLLWTGFARAG</sequence>
<evidence type="ECO:0000313" key="13">
    <source>
        <dbReference type="Proteomes" id="UP000054270"/>
    </source>
</evidence>
<dbReference type="PANTHER" id="PTHR33478:SF1">
    <property type="entry name" value="EXTRACELLULAR METALLOPROTEINASE MEP"/>
    <property type="match status" value="1"/>
</dbReference>
<feature type="non-terminal residue" evidence="12">
    <location>
        <position position="1"/>
    </location>
</feature>
<evidence type="ECO:0000256" key="7">
    <source>
        <dbReference type="ARBA" id="ARBA00022801"/>
    </source>
</evidence>
<keyword evidence="6 11" id="KW-0479">Metal-binding</keyword>
<proteinExistence type="inferred from homology"/>
<dbReference type="OrthoDB" id="3227768at2759"/>
<keyword evidence="7 11" id="KW-0378">Hydrolase</keyword>
<dbReference type="EMBL" id="KN817554">
    <property type="protein sequence ID" value="KJA21902.1"/>
    <property type="molecule type" value="Genomic_DNA"/>
</dbReference>
<evidence type="ECO:0000256" key="4">
    <source>
        <dbReference type="ARBA" id="ARBA00022525"/>
    </source>
</evidence>
<organism evidence="12 13">
    <name type="scientific">Hypholoma sublateritium (strain FD-334 SS-4)</name>
    <dbReference type="NCBI Taxonomy" id="945553"/>
    <lineage>
        <taxon>Eukaryota</taxon>
        <taxon>Fungi</taxon>
        <taxon>Dikarya</taxon>
        <taxon>Basidiomycota</taxon>
        <taxon>Agaricomycotina</taxon>
        <taxon>Agaricomycetes</taxon>
        <taxon>Agaricomycetidae</taxon>
        <taxon>Agaricales</taxon>
        <taxon>Agaricineae</taxon>
        <taxon>Strophariaceae</taxon>
        <taxon>Hypholoma</taxon>
    </lineage>
</organism>
<evidence type="ECO:0000256" key="11">
    <source>
        <dbReference type="RuleBase" id="RU364017"/>
    </source>
</evidence>
<keyword evidence="8 11" id="KW-0862">Zinc</keyword>
<dbReference type="GO" id="GO:0008270">
    <property type="term" value="F:zinc ion binding"/>
    <property type="evidence" value="ECO:0007669"/>
    <property type="project" value="InterPro"/>
</dbReference>
<reference evidence="13" key="1">
    <citation type="submission" date="2014-04" db="EMBL/GenBank/DDBJ databases">
        <title>Evolutionary Origins and Diversification of the Mycorrhizal Mutualists.</title>
        <authorList>
            <consortium name="DOE Joint Genome Institute"/>
            <consortium name="Mycorrhizal Genomics Consortium"/>
            <person name="Kohler A."/>
            <person name="Kuo A."/>
            <person name="Nagy L.G."/>
            <person name="Floudas D."/>
            <person name="Copeland A."/>
            <person name="Barry K.W."/>
            <person name="Cichocki N."/>
            <person name="Veneault-Fourrey C."/>
            <person name="LaButti K."/>
            <person name="Lindquist E.A."/>
            <person name="Lipzen A."/>
            <person name="Lundell T."/>
            <person name="Morin E."/>
            <person name="Murat C."/>
            <person name="Riley R."/>
            <person name="Ohm R."/>
            <person name="Sun H."/>
            <person name="Tunlid A."/>
            <person name="Henrissat B."/>
            <person name="Grigoriev I.V."/>
            <person name="Hibbett D.S."/>
            <person name="Martin F."/>
        </authorList>
    </citation>
    <scope>NUCLEOTIDE SEQUENCE [LARGE SCALE GENOMIC DNA]</scope>
    <source>
        <strain evidence="13">FD-334 SS-4</strain>
    </source>
</reference>
<dbReference type="PANTHER" id="PTHR33478">
    <property type="entry name" value="EXTRACELLULAR METALLOPROTEINASE MEP"/>
    <property type="match status" value="1"/>
</dbReference>
<dbReference type="GO" id="GO:0006508">
    <property type="term" value="P:proteolysis"/>
    <property type="evidence" value="ECO:0007669"/>
    <property type="project" value="UniProtKB-KW"/>
</dbReference>
<dbReference type="PRINTS" id="PR00999">
    <property type="entry name" value="FUNGALYSIN"/>
</dbReference>
<dbReference type="InterPro" id="IPR050371">
    <property type="entry name" value="Fungal_virulence_M36"/>
</dbReference>
<dbReference type="InterPro" id="IPR001842">
    <property type="entry name" value="Peptidase_M36"/>
</dbReference>
<evidence type="ECO:0000313" key="12">
    <source>
        <dbReference type="EMBL" id="KJA21902.1"/>
    </source>
</evidence>
<gene>
    <name evidence="12" type="ORF">HYPSUDRAFT_112371</name>
</gene>
<dbReference type="SUPFAM" id="SSF55486">
    <property type="entry name" value="Metalloproteases ('zincins'), catalytic domain"/>
    <property type="match status" value="1"/>
</dbReference>
<comment type="subcellular location">
    <subcellularLocation>
        <location evidence="2 11">Secreted</location>
    </subcellularLocation>
</comment>
<comment type="cofactor">
    <cofactor evidence="1 11">
        <name>Zn(2+)</name>
        <dbReference type="ChEBI" id="CHEBI:29105"/>
    </cofactor>
</comment>
<keyword evidence="4 11" id="KW-0964">Secreted</keyword>
<evidence type="ECO:0000256" key="3">
    <source>
        <dbReference type="ARBA" id="ARBA00006006"/>
    </source>
</evidence>
<accession>A0A0D2L4V3</accession>
<keyword evidence="13" id="KW-1185">Reference proteome</keyword>
<dbReference type="InterPro" id="IPR027268">
    <property type="entry name" value="Peptidase_M4/M1_CTD_sf"/>
</dbReference>
<dbReference type="GO" id="GO:0005615">
    <property type="term" value="C:extracellular space"/>
    <property type="evidence" value="ECO:0007669"/>
    <property type="project" value="InterPro"/>
</dbReference>
<dbReference type="Pfam" id="PF02128">
    <property type="entry name" value="Peptidase_M36"/>
    <property type="match status" value="1"/>
</dbReference>
<dbReference type="Gene3D" id="1.10.390.10">
    <property type="entry name" value="Neutral Protease Domain 2"/>
    <property type="match status" value="1"/>
</dbReference>
<evidence type="ECO:0000256" key="6">
    <source>
        <dbReference type="ARBA" id="ARBA00022723"/>
    </source>
</evidence>
<evidence type="ECO:0000256" key="5">
    <source>
        <dbReference type="ARBA" id="ARBA00022670"/>
    </source>
</evidence>
<dbReference type="EC" id="3.4.24.-" evidence="11"/>
<feature type="non-terminal residue" evidence="12">
    <location>
        <position position="269"/>
    </location>
</feature>
<dbReference type="AlphaFoldDB" id="A0A0D2L4V3"/>
<keyword evidence="5 11" id="KW-0645">Protease</keyword>
<dbReference type="Gene3D" id="3.10.170.10">
    <property type="match status" value="1"/>
</dbReference>
<evidence type="ECO:0000256" key="2">
    <source>
        <dbReference type="ARBA" id="ARBA00004613"/>
    </source>
</evidence>
<dbReference type="Proteomes" id="UP000054270">
    <property type="component" value="Unassembled WGS sequence"/>
</dbReference>
<comment type="similarity">
    <text evidence="3 11">Belongs to the peptidase M36 family.</text>
</comment>
<protein>
    <recommendedName>
        <fullName evidence="11">Extracellular metalloproteinase</fullName>
        <ecNumber evidence="11">3.4.24.-</ecNumber>
    </recommendedName>
    <alternativeName>
        <fullName evidence="11">Fungalysin</fullName>
    </alternativeName>
</protein>
<evidence type="ECO:0000256" key="8">
    <source>
        <dbReference type="ARBA" id="ARBA00022833"/>
    </source>
</evidence>
<evidence type="ECO:0000256" key="1">
    <source>
        <dbReference type="ARBA" id="ARBA00001947"/>
    </source>
</evidence>
<evidence type="ECO:0000256" key="10">
    <source>
        <dbReference type="ARBA" id="ARBA00023145"/>
    </source>
</evidence>
<dbReference type="GO" id="GO:0004222">
    <property type="term" value="F:metalloendopeptidase activity"/>
    <property type="evidence" value="ECO:0007669"/>
    <property type="project" value="InterPro"/>
</dbReference>
<evidence type="ECO:0000256" key="9">
    <source>
        <dbReference type="ARBA" id="ARBA00023049"/>
    </source>
</evidence>
<keyword evidence="9 11" id="KW-0482">Metalloprotease</keyword>
<name>A0A0D2L4V3_HYPSF</name>
<keyword evidence="10 11" id="KW-0865">Zymogen</keyword>